<evidence type="ECO:0000256" key="1">
    <source>
        <dbReference type="SAM" id="Phobius"/>
    </source>
</evidence>
<accession>A0ABR0KMQ0</accession>
<dbReference type="PANTHER" id="PTHR32251:SF15">
    <property type="entry name" value="3-OXO-5-ALPHA-STEROID 4-DEHYDROGENASE (DUF1295)"/>
    <property type="match status" value="1"/>
</dbReference>
<feature type="transmembrane region" description="Helical" evidence="1">
    <location>
        <begin position="308"/>
        <end position="331"/>
    </location>
</feature>
<evidence type="ECO:0008006" key="4">
    <source>
        <dbReference type="Google" id="ProtNLM"/>
    </source>
</evidence>
<protein>
    <recommendedName>
        <fullName evidence="4">Steroid 5-alpha reductase C-terminal domain-containing protein</fullName>
    </recommendedName>
</protein>
<feature type="transmembrane region" description="Helical" evidence="1">
    <location>
        <begin position="193"/>
        <end position="212"/>
    </location>
</feature>
<evidence type="ECO:0000313" key="3">
    <source>
        <dbReference type="Proteomes" id="UP001345013"/>
    </source>
</evidence>
<name>A0ABR0KMQ0_9EURO</name>
<dbReference type="Proteomes" id="UP001345013">
    <property type="component" value="Unassembled WGS sequence"/>
</dbReference>
<feature type="transmembrane region" description="Helical" evidence="1">
    <location>
        <begin position="224"/>
        <end position="244"/>
    </location>
</feature>
<keyword evidence="1" id="KW-1133">Transmembrane helix</keyword>
<dbReference type="Pfam" id="PF06966">
    <property type="entry name" value="DUF1295"/>
    <property type="match status" value="1"/>
</dbReference>
<feature type="transmembrane region" description="Helical" evidence="1">
    <location>
        <begin position="250"/>
        <end position="271"/>
    </location>
</feature>
<sequence length="370" mass="40462">MVMRVYMGGTSLQLTLVWTTGAEIAVAGICYRSLSDDVEVRNEAVVGQYGEFEKHVWQNPTVTPTSRSLKYRYGARHVLMTPLLHLPRDWSIHTSFPVCSQPTPSLDFPTNMSDPTGARDLVRGRGERGSSPLGTTIFVGLRALDGLILQRALQVWDPLPALCAKLGFSIPSPPPTGGSPLASSSHDLTPFQAIIWAMSIGSAVKQIIWILAVSKEPMYADGAVMISLFNTVVNSFNTLAFSLASVNPTWSQAAMYTSVPLYAIGILIELVSEIQRKRFKDNPKNEGKPYAGGLFGLSRSINYFGYTIWRGAFALAGGGLAWGALIVAAFARDFCTRAIPVMDTYCSGRYGQQWENVKKKVPYAFCPGLY</sequence>
<organism evidence="2 3">
    <name type="scientific">Lithohypha guttulata</name>
    <dbReference type="NCBI Taxonomy" id="1690604"/>
    <lineage>
        <taxon>Eukaryota</taxon>
        <taxon>Fungi</taxon>
        <taxon>Dikarya</taxon>
        <taxon>Ascomycota</taxon>
        <taxon>Pezizomycotina</taxon>
        <taxon>Eurotiomycetes</taxon>
        <taxon>Chaetothyriomycetidae</taxon>
        <taxon>Chaetothyriales</taxon>
        <taxon>Trichomeriaceae</taxon>
        <taxon>Lithohypha</taxon>
    </lineage>
</organism>
<reference evidence="2 3" key="1">
    <citation type="submission" date="2023-08" db="EMBL/GenBank/DDBJ databases">
        <title>Black Yeasts Isolated from many extreme environments.</title>
        <authorList>
            <person name="Coleine C."/>
            <person name="Stajich J.E."/>
            <person name="Selbmann L."/>
        </authorList>
    </citation>
    <scope>NUCLEOTIDE SEQUENCE [LARGE SCALE GENOMIC DNA]</scope>
    <source>
        <strain evidence="2 3">CCFEE 5885</strain>
    </source>
</reference>
<keyword evidence="1" id="KW-0812">Transmembrane</keyword>
<gene>
    <name evidence="2" type="ORF">LTR24_000940</name>
</gene>
<proteinExistence type="predicted"/>
<keyword evidence="1" id="KW-0472">Membrane</keyword>
<dbReference type="EMBL" id="JAVRRG010000006">
    <property type="protein sequence ID" value="KAK5100794.1"/>
    <property type="molecule type" value="Genomic_DNA"/>
</dbReference>
<dbReference type="PANTHER" id="PTHR32251">
    <property type="entry name" value="3-OXO-5-ALPHA-STEROID 4-DEHYDROGENASE"/>
    <property type="match status" value="1"/>
</dbReference>
<comment type="caution">
    <text evidence="2">The sequence shown here is derived from an EMBL/GenBank/DDBJ whole genome shotgun (WGS) entry which is preliminary data.</text>
</comment>
<keyword evidence="3" id="KW-1185">Reference proteome</keyword>
<evidence type="ECO:0000313" key="2">
    <source>
        <dbReference type="EMBL" id="KAK5100794.1"/>
    </source>
</evidence>
<dbReference type="Gene3D" id="1.20.120.1630">
    <property type="match status" value="1"/>
</dbReference>
<dbReference type="InterPro" id="IPR010721">
    <property type="entry name" value="UstE-like"/>
</dbReference>